<dbReference type="PROSITE" id="PS50931">
    <property type="entry name" value="HTH_LYSR"/>
    <property type="match status" value="1"/>
</dbReference>
<dbReference type="GO" id="GO:0003700">
    <property type="term" value="F:DNA-binding transcription factor activity"/>
    <property type="evidence" value="ECO:0007669"/>
    <property type="project" value="InterPro"/>
</dbReference>
<dbReference type="Gene3D" id="3.40.190.290">
    <property type="match status" value="1"/>
</dbReference>
<dbReference type="GO" id="GO:0043565">
    <property type="term" value="F:sequence-specific DNA binding"/>
    <property type="evidence" value="ECO:0007669"/>
    <property type="project" value="TreeGrafter"/>
</dbReference>
<evidence type="ECO:0000256" key="4">
    <source>
        <dbReference type="ARBA" id="ARBA00023163"/>
    </source>
</evidence>
<dbReference type="AlphaFoldDB" id="A0A369USQ4"/>
<dbReference type="InterPro" id="IPR036388">
    <property type="entry name" value="WH-like_DNA-bd_sf"/>
</dbReference>
<name>A0A369USQ4_9GAMM</name>
<dbReference type="Pfam" id="PF03466">
    <property type="entry name" value="LysR_substrate"/>
    <property type="match status" value="1"/>
</dbReference>
<sequence>MAKGNSNQLTLMSTFVRILSAGSLSMAAKQLNTSQPTVSRQLRMLEAHLGMQLLNRTTHRMSLTESGRRYYEYARKLVEGLETFENELRGETGCPSGLLRVVVPSVLGQEWLIEIAAQYLKTYPAARLEWRLSESSVRFAEDAVDCAIRVGAVKDELVIARQLGEVQRIIAVAPSLLSQHGGIRAPEDLSKLPWVALSTNCHNKIDLQDQHGNVRGLSISPSFIADHVLATRAAALLGVGAVLISKCAVHADIQSGRLVRILPNWSGTSVPISLVYPRLQFYPLKLRKFIELISSLMPQLLSSPQDVCEPTREGMASNLNAAGRKRLAEGAGS</sequence>
<dbReference type="EMBL" id="QQAH01000001">
    <property type="protein sequence ID" value="RDD83075.1"/>
    <property type="molecule type" value="Genomic_DNA"/>
</dbReference>
<dbReference type="RefSeq" id="WP_114843464.1">
    <property type="nucleotide sequence ID" value="NZ_JBHSPE010000001.1"/>
</dbReference>
<reference evidence="6 7" key="1">
    <citation type="submission" date="2018-07" db="EMBL/GenBank/DDBJ databases">
        <title>Dyella tabacisoli L4-6T, whole genome shotgun sequence.</title>
        <authorList>
            <person name="Zhou X.-K."/>
            <person name="Li W.-J."/>
            <person name="Duan Y.-Q."/>
        </authorList>
    </citation>
    <scope>NUCLEOTIDE SEQUENCE [LARGE SCALE GENOMIC DNA]</scope>
    <source>
        <strain evidence="6 7">L4-6</strain>
    </source>
</reference>
<dbReference type="InterPro" id="IPR005119">
    <property type="entry name" value="LysR_subst-bd"/>
</dbReference>
<proteinExistence type="inferred from homology"/>
<comment type="similarity">
    <text evidence="1">Belongs to the LysR transcriptional regulatory family.</text>
</comment>
<keyword evidence="3" id="KW-0238">DNA-binding</keyword>
<evidence type="ECO:0000313" key="6">
    <source>
        <dbReference type="EMBL" id="RDD83075.1"/>
    </source>
</evidence>
<dbReference type="InterPro" id="IPR058163">
    <property type="entry name" value="LysR-type_TF_proteobact-type"/>
</dbReference>
<dbReference type="PANTHER" id="PTHR30537">
    <property type="entry name" value="HTH-TYPE TRANSCRIPTIONAL REGULATOR"/>
    <property type="match status" value="1"/>
</dbReference>
<evidence type="ECO:0000259" key="5">
    <source>
        <dbReference type="PROSITE" id="PS50931"/>
    </source>
</evidence>
<gene>
    <name evidence="6" type="ORF">DVJ77_00150</name>
</gene>
<keyword evidence="7" id="KW-1185">Reference proteome</keyword>
<dbReference type="FunFam" id="1.10.10.10:FF:000001">
    <property type="entry name" value="LysR family transcriptional regulator"/>
    <property type="match status" value="1"/>
</dbReference>
<dbReference type="GO" id="GO:0006351">
    <property type="term" value="P:DNA-templated transcription"/>
    <property type="evidence" value="ECO:0007669"/>
    <property type="project" value="TreeGrafter"/>
</dbReference>
<organism evidence="6 7">
    <name type="scientific">Dyella tabacisoli</name>
    <dbReference type="NCBI Taxonomy" id="2282381"/>
    <lineage>
        <taxon>Bacteria</taxon>
        <taxon>Pseudomonadati</taxon>
        <taxon>Pseudomonadota</taxon>
        <taxon>Gammaproteobacteria</taxon>
        <taxon>Lysobacterales</taxon>
        <taxon>Rhodanobacteraceae</taxon>
        <taxon>Dyella</taxon>
    </lineage>
</organism>
<dbReference type="InterPro" id="IPR000847">
    <property type="entry name" value="LysR_HTH_N"/>
</dbReference>
<evidence type="ECO:0000256" key="1">
    <source>
        <dbReference type="ARBA" id="ARBA00009437"/>
    </source>
</evidence>
<comment type="caution">
    <text evidence="6">The sequence shown here is derived from an EMBL/GenBank/DDBJ whole genome shotgun (WGS) entry which is preliminary data.</text>
</comment>
<keyword evidence="2" id="KW-0805">Transcription regulation</keyword>
<dbReference type="PRINTS" id="PR00039">
    <property type="entry name" value="HTHLYSR"/>
</dbReference>
<evidence type="ECO:0000313" key="7">
    <source>
        <dbReference type="Proteomes" id="UP000253782"/>
    </source>
</evidence>
<evidence type="ECO:0000256" key="2">
    <source>
        <dbReference type="ARBA" id="ARBA00023015"/>
    </source>
</evidence>
<dbReference type="PANTHER" id="PTHR30537:SF30">
    <property type="entry name" value="TRANSCRIPTIONAL REGULATOR-RELATED"/>
    <property type="match status" value="1"/>
</dbReference>
<protein>
    <submittedName>
        <fullName evidence="6">LysR family transcriptional regulator</fullName>
    </submittedName>
</protein>
<dbReference type="CDD" id="cd08422">
    <property type="entry name" value="PBP2_CrgA_like"/>
    <property type="match status" value="1"/>
</dbReference>
<dbReference type="Gene3D" id="1.10.10.10">
    <property type="entry name" value="Winged helix-like DNA-binding domain superfamily/Winged helix DNA-binding domain"/>
    <property type="match status" value="1"/>
</dbReference>
<dbReference type="SUPFAM" id="SSF46785">
    <property type="entry name" value="Winged helix' DNA-binding domain"/>
    <property type="match status" value="1"/>
</dbReference>
<accession>A0A369USQ4</accession>
<dbReference type="OrthoDB" id="9810065at2"/>
<feature type="domain" description="HTH lysR-type" evidence="5">
    <location>
        <begin position="7"/>
        <end position="64"/>
    </location>
</feature>
<keyword evidence="4" id="KW-0804">Transcription</keyword>
<dbReference type="SUPFAM" id="SSF53850">
    <property type="entry name" value="Periplasmic binding protein-like II"/>
    <property type="match status" value="1"/>
</dbReference>
<evidence type="ECO:0000256" key="3">
    <source>
        <dbReference type="ARBA" id="ARBA00023125"/>
    </source>
</evidence>
<dbReference type="InterPro" id="IPR036390">
    <property type="entry name" value="WH_DNA-bd_sf"/>
</dbReference>
<dbReference type="Proteomes" id="UP000253782">
    <property type="component" value="Unassembled WGS sequence"/>
</dbReference>
<dbReference type="Pfam" id="PF00126">
    <property type="entry name" value="HTH_1"/>
    <property type="match status" value="1"/>
</dbReference>